<reference evidence="2" key="1">
    <citation type="submission" date="2022-07" db="EMBL/GenBank/DDBJ databases">
        <title>Chromosome-level genome of Muraenolepis orangiensis.</title>
        <authorList>
            <person name="Kim J."/>
        </authorList>
    </citation>
    <scope>NUCLEOTIDE SEQUENCE</scope>
    <source>
        <strain evidence="2">KU_S4_2022</strain>
        <tissue evidence="2">Muscle</tissue>
    </source>
</reference>
<gene>
    <name evidence="2" type="ORF">NHX12_024057</name>
</gene>
<feature type="region of interest" description="Disordered" evidence="1">
    <location>
        <begin position="58"/>
        <end position="114"/>
    </location>
</feature>
<feature type="compositionally biased region" description="Gly residues" evidence="1">
    <location>
        <begin position="79"/>
        <end position="95"/>
    </location>
</feature>
<dbReference type="Proteomes" id="UP001148018">
    <property type="component" value="Unassembled WGS sequence"/>
</dbReference>
<dbReference type="AlphaFoldDB" id="A0A9Q0IQP0"/>
<evidence type="ECO:0000313" key="3">
    <source>
        <dbReference type="Proteomes" id="UP001148018"/>
    </source>
</evidence>
<evidence type="ECO:0000256" key="1">
    <source>
        <dbReference type="SAM" id="MobiDB-lite"/>
    </source>
</evidence>
<feature type="compositionally biased region" description="Basic residues" evidence="1">
    <location>
        <begin position="67"/>
        <end position="78"/>
    </location>
</feature>
<name>A0A9Q0IQP0_9TELE</name>
<dbReference type="EMBL" id="JANIIK010000039">
    <property type="protein sequence ID" value="KAJ3609537.1"/>
    <property type="molecule type" value="Genomic_DNA"/>
</dbReference>
<evidence type="ECO:0000313" key="2">
    <source>
        <dbReference type="EMBL" id="KAJ3609537.1"/>
    </source>
</evidence>
<comment type="caution">
    <text evidence="2">The sequence shown here is derived from an EMBL/GenBank/DDBJ whole genome shotgun (WGS) entry which is preliminary data.</text>
</comment>
<feature type="compositionally biased region" description="Acidic residues" evidence="1">
    <location>
        <begin position="96"/>
        <end position="114"/>
    </location>
</feature>
<keyword evidence="3" id="KW-1185">Reference proteome</keyword>
<proteinExistence type="predicted"/>
<accession>A0A9Q0IQP0</accession>
<protein>
    <submittedName>
        <fullName evidence="2">Uncharacterized protein</fullName>
    </submittedName>
</protein>
<organism evidence="2 3">
    <name type="scientific">Muraenolepis orangiensis</name>
    <name type="common">Patagonian moray cod</name>
    <dbReference type="NCBI Taxonomy" id="630683"/>
    <lineage>
        <taxon>Eukaryota</taxon>
        <taxon>Metazoa</taxon>
        <taxon>Chordata</taxon>
        <taxon>Craniata</taxon>
        <taxon>Vertebrata</taxon>
        <taxon>Euteleostomi</taxon>
        <taxon>Actinopterygii</taxon>
        <taxon>Neopterygii</taxon>
        <taxon>Teleostei</taxon>
        <taxon>Neoteleostei</taxon>
        <taxon>Acanthomorphata</taxon>
        <taxon>Zeiogadaria</taxon>
        <taxon>Gadariae</taxon>
        <taxon>Gadiformes</taxon>
        <taxon>Muraenolepidoidei</taxon>
        <taxon>Muraenolepididae</taxon>
        <taxon>Muraenolepis</taxon>
    </lineage>
</organism>
<sequence>MLSNPPVSPVSPRVFSGSLVHGLLNTLSGGRTTESLLGGGALSGQLYCSLLDAVSNCSSKTQDSLGGRKRGNRRRGGGRGRGGGGRGGGGRGGGGGEEEGNEEGCEEEGCEEEG</sequence>